<evidence type="ECO:0000256" key="1">
    <source>
        <dbReference type="ARBA" id="ARBA00022801"/>
    </source>
</evidence>
<evidence type="ECO:0000313" key="4">
    <source>
        <dbReference type="EMBL" id="KEO93352.1"/>
    </source>
</evidence>
<evidence type="ECO:0000313" key="5">
    <source>
        <dbReference type="Proteomes" id="UP000027866"/>
    </source>
</evidence>
<dbReference type="KEGG" id="elq:Ga0102493_11265"/>
<dbReference type="OrthoDB" id="1094230at2"/>
<dbReference type="PANTHER" id="PTHR42776">
    <property type="entry name" value="SERINE PEPTIDASE S9 FAMILY MEMBER"/>
    <property type="match status" value="1"/>
</dbReference>
<dbReference type="Proteomes" id="UP000027866">
    <property type="component" value="Unassembled WGS sequence"/>
</dbReference>
<accession>A0A074N5U8</accession>
<dbReference type="Pfam" id="PF00326">
    <property type="entry name" value="Peptidase_S9"/>
    <property type="match status" value="1"/>
</dbReference>
<gene>
    <name evidence="4" type="ORF">EH32_11570</name>
</gene>
<keyword evidence="2" id="KW-0732">Signal</keyword>
<protein>
    <submittedName>
        <fullName evidence="4">Peptidase S9</fullName>
    </submittedName>
</protein>
<evidence type="ECO:0000256" key="2">
    <source>
        <dbReference type="SAM" id="SignalP"/>
    </source>
</evidence>
<dbReference type="Gene3D" id="3.40.50.1820">
    <property type="entry name" value="alpha/beta hydrolase"/>
    <property type="match status" value="1"/>
</dbReference>
<dbReference type="SUPFAM" id="SSF53474">
    <property type="entry name" value="alpha/beta-Hydrolases"/>
    <property type="match status" value="1"/>
</dbReference>
<dbReference type="GO" id="GO:0004252">
    <property type="term" value="F:serine-type endopeptidase activity"/>
    <property type="evidence" value="ECO:0007669"/>
    <property type="project" value="TreeGrafter"/>
</dbReference>
<organism evidence="4 5">
    <name type="scientific">Erythrobacter litoralis</name>
    <dbReference type="NCBI Taxonomy" id="39960"/>
    <lineage>
        <taxon>Bacteria</taxon>
        <taxon>Pseudomonadati</taxon>
        <taxon>Pseudomonadota</taxon>
        <taxon>Alphaproteobacteria</taxon>
        <taxon>Sphingomonadales</taxon>
        <taxon>Erythrobacteraceae</taxon>
        <taxon>Erythrobacter/Porphyrobacter group</taxon>
        <taxon>Erythrobacter</taxon>
    </lineage>
</organism>
<dbReference type="PATRIC" id="fig|39960.10.peg.2519"/>
<dbReference type="PANTHER" id="PTHR42776:SF27">
    <property type="entry name" value="DIPEPTIDYL PEPTIDASE FAMILY MEMBER 6"/>
    <property type="match status" value="1"/>
</dbReference>
<dbReference type="RefSeq" id="WP_034903393.1">
    <property type="nucleotide sequence ID" value="NZ_CP017057.1"/>
</dbReference>
<sequence>MKFLKASLAATMAGVSVLGLSLAAPADTQAQGQNAVPIDVWALRDVVNAVQVSPDGKHLLVHKIESKDGEYLLEIYKTDNLSEPYRRLNADPMEIIAASWVSDNFIFGTAWQQRRSKVQRPEQDTRDYLTYAYNLEENEFNTVDENLEIIDILPNDPEHVLVGEGNAVATLSGVDPIAAFRPRSYYKFNLERGTKSLIIKGNTEFPVVQAFDNEGNPRFTSTFDRGEGKQKTYYRKPGEGSWTQVNEYDLEDQSNLYRILSGIHGIQGFDPENPNIGYIIETLPGNDKAGLYEFDFNTGKIGKELFKPEDADVMGIQTHSIPGNDKLVAAVYPGAKMERHWFDEDEKAFYEALEQQIPYAHQISISSRSVDGKTMIVTNRGPHDPGSYWLVKDGQLAKLGSRNPLVNQDMLADVKYIRYTARDGLSIPAYVTVPKVGKPPFPLIVQHNGGPHVNGMVSYDEIGQFLASQGYMVLHPENRISVGWGQKHFDAGYGEHGLAMQDDKDDGVLYLIEQGLVDPDRVAFMGWSYGGYAALVAASREPQLYQCTVAVAAVADAEKQYLGRRDSSLKALDEWSKRRGTIGVNPINEVNKVNIPLLMVHGDVDRRVMYYHFKDYKKAFEYAGKQGQFVTLEKADHFSNTLMYNHQQQLYTKVADYLANDCGPGGL</sequence>
<dbReference type="InterPro" id="IPR029058">
    <property type="entry name" value="AB_hydrolase_fold"/>
</dbReference>
<dbReference type="SUPFAM" id="SSF82171">
    <property type="entry name" value="DPP6 N-terminal domain-like"/>
    <property type="match status" value="1"/>
</dbReference>
<keyword evidence="1" id="KW-0378">Hydrolase</keyword>
<dbReference type="InterPro" id="IPR001375">
    <property type="entry name" value="Peptidase_S9_cat"/>
</dbReference>
<comment type="caution">
    <text evidence="4">The sequence shown here is derived from an EMBL/GenBank/DDBJ whole genome shotgun (WGS) entry which is preliminary data.</text>
</comment>
<dbReference type="AlphaFoldDB" id="A0A074N5U8"/>
<feature type="signal peptide" evidence="2">
    <location>
        <begin position="1"/>
        <end position="26"/>
    </location>
</feature>
<reference evidence="4 5" key="1">
    <citation type="submission" date="2014-04" db="EMBL/GenBank/DDBJ databases">
        <title>A comprehensive comparison of genomes of Erythrobacter spp. Strains.</title>
        <authorList>
            <person name="Zheng Q."/>
        </authorList>
    </citation>
    <scope>NUCLEOTIDE SEQUENCE [LARGE SCALE GENOMIC DNA]</scope>
    <source>
        <strain evidence="4 5">DSM 8509</strain>
    </source>
</reference>
<dbReference type="GO" id="GO:0006508">
    <property type="term" value="P:proteolysis"/>
    <property type="evidence" value="ECO:0007669"/>
    <property type="project" value="InterPro"/>
</dbReference>
<feature type="domain" description="Peptidase S9 prolyl oligopeptidase catalytic" evidence="3">
    <location>
        <begin position="462"/>
        <end position="660"/>
    </location>
</feature>
<evidence type="ECO:0000259" key="3">
    <source>
        <dbReference type="Pfam" id="PF00326"/>
    </source>
</evidence>
<dbReference type="EMBL" id="JMIX01000006">
    <property type="protein sequence ID" value="KEO93352.1"/>
    <property type="molecule type" value="Genomic_DNA"/>
</dbReference>
<proteinExistence type="predicted"/>
<keyword evidence="5" id="KW-1185">Reference proteome</keyword>
<name>A0A074N5U8_9SPHN</name>
<feature type="chain" id="PRO_5001699595" evidence="2">
    <location>
        <begin position="27"/>
        <end position="667"/>
    </location>
</feature>